<evidence type="ECO:0000256" key="8">
    <source>
        <dbReference type="ARBA" id="ARBA00023295"/>
    </source>
</evidence>
<evidence type="ECO:0000313" key="15">
    <source>
        <dbReference type="EMBL" id="EAY02964.1"/>
    </source>
</evidence>
<dbReference type="FunCoup" id="A2EWL0">
    <property type="interactions" value="594"/>
</dbReference>
<dbReference type="GO" id="GO:0005783">
    <property type="term" value="C:endoplasmic reticulum"/>
    <property type="evidence" value="ECO:0007669"/>
    <property type="project" value="UniProtKB-SubCell"/>
</dbReference>
<dbReference type="SMR" id="A2EWL0"/>
<evidence type="ECO:0000256" key="1">
    <source>
        <dbReference type="ARBA" id="ARBA00004240"/>
    </source>
</evidence>
<evidence type="ECO:0000256" key="10">
    <source>
        <dbReference type="RuleBase" id="RU361185"/>
    </source>
</evidence>
<evidence type="ECO:0000256" key="5">
    <source>
        <dbReference type="ARBA" id="ARBA00022801"/>
    </source>
</evidence>
<feature type="domain" description="Glycoside hydrolase family 31 TIM barrel" evidence="11">
    <location>
        <begin position="297"/>
        <end position="624"/>
    </location>
</feature>
<dbReference type="InParanoid" id="A2EWL0"/>
<evidence type="ECO:0000256" key="3">
    <source>
        <dbReference type="ARBA" id="ARBA00007806"/>
    </source>
</evidence>
<dbReference type="GO" id="GO:0030246">
    <property type="term" value="F:carbohydrate binding"/>
    <property type="evidence" value="ECO:0007669"/>
    <property type="project" value="InterPro"/>
</dbReference>
<dbReference type="CDD" id="cd06603">
    <property type="entry name" value="GH31_GANC_GANAB_alpha"/>
    <property type="match status" value="1"/>
</dbReference>
<dbReference type="InterPro" id="IPR013780">
    <property type="entry name" value="Glyco_hydro_b"/>
</dbReference>
<keyword evidence="5 10" id="KW-0378">Hydrolase</keyword>
<dbReference type="AlphaFoldDB" id="A2EWL0"/>
<dbReference type="Pfam" id="PF17137">
    <property type="entry name" value="DUF5110"/>
    <property type="match status" value="1"/>
</dbReference>
<proteinExistence type="inferred from homology"/>
<evidence type="ECO:0000256" key="2">
    <source>
        <dbReference type="ARBA" id="ARBA00004833"/>
    </source>
</evidence>
<dbReference type="Gene3D" id="2.60.40.1760">
    <property type="entry name" value="glycosyl hydrolase (family 31)"/>
    <property type="match status" value="1"/>
</dbReference>
<dbReference type="GO" id="GO:0090599">
    <property type="term" value="F:alpha-glucosidase activity"/>
    <property type="evidence" value="ECO:0000318"/>
    <property type="project" value="GO_Central"/>
</dbReference>
<feature type="domain" description="Glycosyl hydrolase family 31 C-terminal" evidence="14">
    <location>
        <begin position="632"/>
        <end position="711"/>
    </location>
</feature>
<name>A2EWL0_TRIV3</name>
<evidence type="ECO:0000256" key="4">
    <source>
        <dbReference type="ARBA" id="ARBA00022729"/>
    </source>
</evidence>
<dbReference type="VEuPathDB" id="TrichDB:TVAG_337640"/>
<dbReference type="PANTHER" id="PTHR22762">
    <property type="entry name" value="ALPHA-GLUCOSIDASE"/>
    <property type="match status" value="1"/>
</dbReference>
<evidence type="ECO:0000259" key="13">
    <source>
        <dbReference type="Pfam" id="PF17137"/>
    </source>
</evidence>
<dbReference type="Gene3D" id="2.60.40.1180">
    <property type="entry name" value="Golgi alpha-mannosidase II"/>
    <property type="match status" value="2"/>
</dbReference>
<evidence type="ECO:0000313" key="16">
    <source>
        <dbReference type="Proteomes" id="UP000001542"/>
    </source>
</evidence>
<dbReference type="SUPFAM" id="SSF74650">
    <property type="entry name" value="Galactose mutarotase-like"/>
    <property type="match status" value="1"/>
</dbReference>
<comment type="similarity">
    <text evidence="3 10">Belongs to the glycosyl hydrolase 31 family.</text>
</comment>
<dbReference type="RefSeq" id="XP_001315187.1">
    <property type="nucleotide sequence ID" value="XM_001315152.1"/>
</dbReference>
<dbReference type="eggNOG" id="KOG1066">
    <property type="taxonomic scope" value="Eukaryota"/>
</dbReference>
<dbReference type="Pfam" id="PF01055">
    <property type="entry name" value="Glyco_hydro_31_2nd"/>
    <property type="match status" value="1"/>
</dbReference>
<keyword evidence="4" id="KW-0732">Signal</keyword>
<dbReference type="KEGG" id="tva:4760804"/>
<gene>
    <name evidence="15" type="ORF">TVAG_337640</name>
</gene>
<dbReference type="Proteomes" id="UP000001542">
    <property type="component" value="Unassembled WGS sequence"/>
</dbReference>
<feature type="domain" description="DUF5110" evidence="13">
    <location>
        <begin position="731"/>
        <end position="784"/>
    </location>
</feature>
<keyword evidence="7" id="KW-0325">Glycoprotein</keyword>
<dbReference type="Gene3D" id="3.20.20.80">
    <property type="entry name" value="Glycosidases"/>
    <property type="match status" value="2"/>
</dbReference>
<accession>A2EWL0</accession>
<dbReference type="InterPro" id="IPR033403">
    <property type="entry name" value="DUF5110"/>
</dbReference>
<feature type="domain" description="Glycoside hydrolase family 31 N-terminal" evidence="12">
    <location>
        <begin position="64"/>
        <end position="259"/>
    </location>
</feature>
<comment type="pathway">
    <text evidence="2">Glycan metabolism; N-glycan metabolism.</text>
</comment>
<dbReference type="InterPro" id="IPR048395">
    <property type="entry name" value="Glyco_hydro_31_C"/>
</dbReference>
<dbReference type="STRING" id="5722.A2EWL0"/>
<dbReference type="EMBL" id="DS113519">
    <property type="protein sequence ID" value="EAY02964.1"/>
    <property type="molecule type" value="Genomic_DNA"/>
</dbReference>
<dbReference type="SUPFAM" id="SSF51011">
    <property type="entry name" value="Glycosyl hydrolase domain"/>
    <property type="match status" value="1"/>
</dbReference>
<evidence type="ECO:0000256" key="6">
    <source>
        <dbReference type="ARBA" id="ARBA00022824"/>
    </source>
</evidence>
<dbReference type="OMA" id="NYISLNC"/>
<organism evidence="15 16">
    <name type="scientific">Trichomonas vaginalis (strain ATCC PRA-98 / G3)</name>
    <dbReference type="NCBI Taxonomy" id="412133"/>
    <lineage>
        <taxon>Eukaryota</taxon>
        <taxon>Metamonada</taxon>
        <taxon>Parabasalia</taxon>
        <taxon>Trichomonadida</taxon>
        <taxon>Trichomonadidae</taxon>
        <taxon>Trichomonas</taxon>
    </lineage>
</organism>
<comment type="subcellular location">
    <subcellularLocation>
        <location evidence="1">Endoplasmic reticulum</location>
    </subcellularLocation>
</comment>
<dbReference type="InterPro" id="IPR017853">
    <property type="entry name" value="GH"/>
</dbReference>
<dbReference type="OrthoDB" id="3237269at2759"/>
<dbReference type="PANTHER" id="PTHR22762:SF54">
    <property type="entry name" value="BCDNA.GH04962"/>
    <property type="match status" value="1"/>
</dbReference>
<dbReference type="InterPro" id="IPR011013">
    <property type="entry name" value="Gal_mutarotase_sf_dom"/>
</dbReference>
<dbReference type="VEuPathDB" id="TrichDB:TVAGG3_1021840"/>
<reference evidence="15" key="1">
    <citation type="submission" date="2006-10" db="EMBL/GenBank/DDBJ databases">
        <authorList>
            <person name="Amadeo P."/>
            <person name="Zhao Q."/>
            <person name="Wortman J."/>
            <person name="Fraser-Liggett C."/>
            <person name="Carlton J."/>
        </authorList>
    </citation>
    <scope>NUCLEOTIDE SEQUENCE</scope>
    <source>
        <strain evidence="15">G3</strain>
    </source>
</reference>
<dbReference type="GO" id="GO:0005975">
    <property type="term" value="P:carbohydrate metabolic process"/>
    <property type="evidence" value="ECO:0007669"/>
    <property type="project" value="InterPro"/>
</dbReference>
<evidence type="ECO:0000259" key="12">
    <source>
        <dbReference type="Pfam" id="PF13802"/>
    </source>
</evidence>
<keyword evidence="6" id="KW-0256">Endoplasmic reticulum</keyword>
<evidence type="ECO:0000256" key="9">
    <source>
        <dbReference type="ARBA" id="ARBA00042895"/>
    </source>
</evidence>
<protein>
    <recommendedName>
        <fullName evidence="9">Glucosidase II subunit alpha</fullName>
    </recommendedName>
</protein>
<dbReference type="Pfam" id="PF13802">
    <property type="entry name" value="Gal_mutarotas_2"/>
    <property type="match status" value="1"/>
</dbReference>
<sequence>MFSFLAFHCLSVNKNNYYTCDEIEYCKRDRFIDEEDWKLIDFKSEKEKFIGTITKGNKTERLHLNITFHANDMIRIRFEPVEEKDFERYDISKEELIINQTIINETSEIKVSEAENLIKVENSKYRIEISKSPFNIIVYENNSAVLSLNDDNKAIFNVGGNTKSNNKYGDRDIALSFKFLTPETKLSGVPAHTFPIQLPDTKINLSPLMDPLRLFNTDINSFEVNSPMSMYSAIPYIIGRSGEKTTSILWLNAAETWIDIEKTTARFMSETGYIDLFIFSGTHSSVINSYTSLTGRPVLHPIFALGYHQCRWGYMDSDEIRDISKNLDNSEIPHDVMWLDLDHTNDKKYFTFSTGFHDMKRLQKEFFKKGRKIVALVDPHLAAKEDYDIYLDARDNGYFVTTETGGDLRLKCWPGVSAWPDYMNPEVRDWWSSLFEYENYKKSTKILHIWNDMNEPAVFDIKDATLPRDSLHYEGHEEREVHNIYGHMMISSTYAGLRRRNHDERPFILTRSFFAGSQKFAAAWTGDNSATWSMLANSLQMVITSGICGMPFNGADVGGFFGSPDNDLLCRWYQLAAWTYPFFREHCHHESARREPHLFTSDRIQIIREAVNDRYSLLPLWYTLMEEAHRTGNPIVRPLWWHFSDRNDEDIALLGDTILVAPIVKQQAVEKVVTLPQGVWYSYRKMRPARGEIVMKNIKNIIPVFIRGGKIFARKDAKVTSTVSLKKAPYTIVVALNENGTASGSLYIDDEHSFNYEKGEFCRVHFKFENNVLTSTVEGDLEVFKQKISRIEIAGINKAPSVVKMPKYNCQFTYERGVLSITEVDHVISQPIDLQIQYPQEEL</sequence>
<dbReference type="CDD" id="cd14752">
    <property type="entry name" value="GH31_N"/>
    <property type="match status" value="1"/>
</dbReference>
<dbReference type="GO" id="GO:0006491">
    <property type="term" value="P:N-glycan processing"/>
    <property type="evidence" value="ECO:0000318"/>
    <property type="project" value="GO_Central"/>
</dbReference>
<keyword evidence="8 10" id="KW-0326">Glycosidase</keyword>
<reference evidence="15" key="2">
    <citation type="journal article" date="2007" name="Science">
        <title>Draft genome sequence of the sexually transmitted pathogen Trichomonas vaginalis.</title>
        <authorList>
            <person name="Carlton J.M."/>
            <person name="Hirt R.P."/>
            <person name="Silva J.C."/>
            <person name="Delcher A.L."/>
            <person name="Schatz M."/>
            <person name="Zhao Q."/>
            <person name="Wortman J.R."/>
            <person name="Bidwell S.L."/>
            <person name="Alsmark U.C.M."/>
            <person name="Besteiro S."/>
            <person name="Sicheritz-Ponten T."/>
            <person name="Noel C.J."/>
            <person name="Dacks J.B."/>
            <person name="Foster P.G."/>
            <person name="Simillion C."/>
            <person name="Van de Peer Y."/>
            <person name="Miranda-Saavedra D."/>
            <person name="Barton G.J."/>
            <person name="Westrop G.D."/>
            <person name="Mueller S."/>
            <person name="Dessi D."/>
            <person name="Fiori P.L."/>
            <person name="Ren Q."/>
            <person name="Paulsen I."/>
            <person name="Zhang H."/>
            <person name="Bastida-Corcuera F.D."/>
            <person name="Simoes-Barbosa A."/>
            <person name="Brown M.T."/>
            <person name="Hayes R.D."/>
            <person name="Mukherjee M."/>
            <person name="Okumura C.Y."/>
            <person name="Schneider R."/>
            <person name="Smith A.J."/>
            <person name="Vanacova S."/>
            <person name="Villalvazo M."/>
            <person name="Haas B.J."/>
            <person name="Pertea M."/>
            <person name="Feldblyum T.V."/>
            <person name="Utterback T.R."/>
            <person name="Shu C.L."/>
            <person name="Osoegawa K."/>
            <person name="de Jong P.J."/>
            <person name="Hrdy I."/>
            <person name="Horvathova L."/>
            <person name="Zubacova Z."/>
            <person name="Dolezal P."/>
            <person name="Malik S.B."/>
            <person name="Logsdon J.M. Jr."/>
            <person name="Henze K."/>
            <person name="Gupta A."/>
            <person name="Wang C.C."/>
            <person name="Dunne R.L."/>
            <person name="Upcroft J.A."/>
            <person name="Upcroft P."/>
            <person name="White O."/>
            <person name="Salzberg S.L."/>
            <person name="Tang P."/>
            <person name="Chiu C.-H."/>
            <person name="Lee Y.-S."/>
            <person name="Embley T.M."/>
            <person name="Coombs G.H."/>
            <person name="Mottram J.C."/>
            <person name="Tachezy J."/>
            <person name="Fraser-Liggett C.M."/>
            <person name="Johnson P.J."/>
        </authorList>
    </citation>
    <scope>NUCLEOTIDE SEQUENCE [LARGE SCALE GENOMIC DNA]</scope>
    <source>
        <strain evidence="15">G3</strain>
    </source>
</reference>
<evidence type="ECO:0000259" key="11">
    <source>
        <dbReference type="Pfam" id="PF01055"/>
    </source>
</evidence>
<evidence type="ECO:0000259" key="14">
    <source>
        <dbReference type="Pfam" id="PF21365"/>
    </source>
</evidence>
<keyword evidence="16" id="KW-1185">Reference proteome</keyword>
<evidence type="ECO:0000256" key="7">
    <source>
        <dbReference type="ARBA" id="ARBA00023180"/>
    </source>
</evidence>
<dbReference type="InterPro" id="IPR025887">
    <property type="entry name" value="Glyco_hydro_31_N_dom"/>
</dbReference>
<dbReference type="SUPFAM" id="SSF51445">
    <property type="entry name" value="(Trans)glycosidases"/>
    <property type="match status" value="1"/>
</dbReference>
<dbReference type="InterPro" id="IPR000322">
    <property type="entry name" value="Glyco_hydro_31_TIM"/>
</dbReference>
<dbReference type="Pfam" id="PF21365">
    <property type="entry name" value="Glyco_hydro_31_3rd"/>
    <property type="match status" value="1"/>
</dbReference>